<keyword evidence="4" id="KW-1185">Reference proteome</keyword>
<dbReference type="InterPro" id="IPR029039">
    <property type="entry name" value="Flavoprotein-like_sf"/>
</dbReference>
<dbReference type="Gene3D" id="3.40.50.360">
    <property type="match status" value="1"/>
</dbReference>
<dbReference type="NCBIfam" id="NF005501">
    <property type="entry name" value="PRK07116.1"/>
    <property type="match status" value="1"/>
</dbReference>
<dbReference type="RefSeq" id="WP_269876381.1">
    <property type="nucleotide sequence ID" value="NZ_JAPZVM010000001.1"/>
</dbReference>
<dbReference type="InterPro" id="IPR008254">
    <property type="entry name" value="Flavodoxin/NO_synth"/>
</dbReference>
<proteinExistence type="predicted"/>
<dbReference type="Proteomes" id="UP001141933">
    <property type="component" value="Unassembled WGS sequence"/>
</dbReference>
<feature type="chain" id="PRO_5047097964" evidence="1">
    <location>
        <begin position="21"/>
        <end position="190"/>
    </location>
</feature>
<dbReference type="PANTHER" id="PTHR39201">
    <property type="entry name" value="EXPORTED PROTEIN-RELATED"/>
    <property type="match status" value="1"/>
</dbReference>
<accession>A0ABT4PE68</accession>
<protein>
    <submittedName>
        <fullName evidence="3">Flavodoxin</fullName>
    </submittedName>
</protein>
<gene>
    <name evidence="3" type="ORF">O6P32_01255</name>
</gene>
<reference evidence="3" key="1">
    <citation type="submission" date="2022-12" db="EMBL/GenBank/DDBJ databases">
        <title>Phocaeicola acetigenes sp. nov., isolated feces from a healthy human.</title>
        <authorList>
            <person name="Do H."/>
            <person name="Ha Y.B."/>
            <person name="Kim J.-S."/>
            <person name="Suh M.K."/>
            <person name="Kim H.S."/>
            <person name="Lee J.-S."/>
        </authorList>
    </citation>
    <scope>NUCLEOTIDE SEQUENCE</scope>
    <source>
        <strain evidence="3">KGMB11183</strain>
    </source>
</reference>
<comment type="caution">
    <text evidence="3">The sequence shown here is derived from an EMBL/GenBank/DDBJ whole genome shotgun (WGS) entry which is preliminary data.</text>
</comment>
<feature type="signal peptide" evidence="1">
    <location>
        <begin position="1"/>
        <end position="20"/>
    </location>
</feature>
<evidence type="ECO:0000256" key="1">
    <source>
        <dbReference type="SAM" id="SignalP"/>
    </source>
</evidence>
<dbReference type="PANTHER" id="PTHR39201:SF1">
    <property type="entry name" value="FLAVODOXIN-LIKE DOMAIN-CONTAINING PROTEIN"/>
    <property type="match status" value="1"/>
</dbReference>
<sequence length="190" mass="21460">MNKIILTLLVVTTFCFTAYAQNEKRMQTLNEVLIVYFSATHTTAKVAHMIANITGGTLYEITPQRIYTSEDLDWNNKMSRSSIEMKNPAARPTLHGTKLNISGYNVIFIGYPIWWNQAPRIVNTFIESYSLEGKILVPFATSGGSGIANSVKELRNAYPKLKWKDGKLLNTVNRNAIQNWVNDVIKSNDL</sequence>
<dbReference type="EMBL" id="JAPZVM010000001">
    <property type="protein sequence ID" value="MCZ8371339.1"/>
    <property type="molecule type" value="Genomic_DNA"/>
</dbReference>
<feature type="domain" description="Flavodoxin-like" evidence="2">
    <location>
        <begin position="32"/>
        <end position="183"/>
    </location>
</feature>
<dbReference type="Pfam" id="PF12682">
    <property type="entry name" value="Flavodoxin_4"/>
    <property type="match status" value="1"/>
</dbReference>
<dbReference type="SUPFAM" id="SSF52218">
    <property type="entry name" value="Flavoproteins"/>
    <property type="match status" value="1"/>
</dbReference>
<evidence type="ECO:0000313" key="3">
    <source>
        <dbReference type="EMBL" id="MCZ8371339.1"/>
    </source>
</evidence>
<name>A0ABT4PE68_9BACT</name>
<organism evidence="3 4">
    <name type="scientific">Phocaeicola acetigenes</name>
    <dbReference type="NCBI Taxonomy" id="3016083"/>
    <lineage>
        <taxon>Bacteria</taxon>
        <taxon>Pseudomonadati</taxon>
        <taxon>Bacteroidota</taxon>
        <taxon>Bacteroidia</taxon>
        <taxon>Bacteroidales</taxon>
        <taxon>Bacteroidaceae</taxon>
        <taxon>Phocaeicola</taxon>
    </lineage>
</organism>
<evidence type="ECO:0000313" key="4">
    <source>
        <dbReference type="Proteomes" id="UP001141933"/>
    </source>
</evidence>
<evidence type="ECO:0000259" key="2">
    <source>
        <dbReference type="Pfam" id="PF12682"/>
    </source>
</evidence>
<keyword evidence="1" id="KW-0732">Signal</keyword>